<evidence type="ECO:0000313" key="4">
    <source>
        <dbReference type="Proteomes" id="UP001056012"/>
    </source>
</evidence>
<accession>A0A9Q8ZHZ2</accession>
<evidence type="ECO:0000256" key="2">
    <source>
        <dbReference type="SAM" id="Phobius"/>
    </source>
</evidence>
<keyword evidence="2" id="KW-0472">Membrane</keyword>
<dbReference type="VEuPathDB" id="FungiDB:yc1106_08347"/>
<dbReference type="Proteomes" id="UP001056012">
    <property type="component" value="Chromosome 6"/>
</dbReference>
<keyword evidence="2" id="KW-0812">Transmembrane</keyword>
<feature type="region of interest" description="Disordered" evidence="1">
    <location>
        <begin position="59"/>
        <end position="89"/>
    </location>
</feature>
<dbReference type="OrthoDB" id="5421765at2759"/>
<protein>
    <submittedName>
        <fullName evidence="3">Uncharacterized protein</fullName>
    </submittedName>
</protein>
<name>A0A9Q8ZHZ2_CURCL</name>
<evidence type="ECO:0000256" key="1">
    <source>
        <dbReference type="SAM" id="MobiDB-lite"/>
    </source>
</evidence>
<dbReference type="AlphaFoldDB" id="A0A9Q8ZHZ2"/>
<proteinExistence type="predicted"/>
<gene>
    <name evidence="3" type="ORF">yc1106_08347</name>
</gene>
<dbReference type="EMBL" id="CP089279">
    <property type="protein sequence ID" value="USP81073.1"/>
    <property type="molecule type" value="Genomic_DNA"/>
</dbReference>
<reference evidence="3" key="1">
    <citation type="submission" date="2021-12" db="EMBL/GenBank/DDBJ databases">
        <title>Curvularia clavata genome.</title>
        <authorList>
            <person name="Cao Y."/>
        </authorList>
    </citation>
    <scope>NUCLEOTIDE SEQUENCE</scope>
    <source>
        <strain evidence="3">Yc1106</strain>
    </source>
</reference>
<organism evidence="3 4">
    <name type="scientific">Curvularia clavata</name>
    <dbReference type="NCBI Taxonomy" id="95742"/>
    <lineage>
        <taxon>Eukaryota</taxon>
        <taxon>Fungi</taxon>
        <taxon>Dikarya</taxon>
        <taxon>Ascomycota</taxon>
        <taxon>Pezizomycotina</taxon>
        <taxon>Dothideomycetes</taxon>
        <taxon>Pleosporomycetidae</taxon>
        <taxon>Pleosporales</taxon>
        <taxon>Pleosporineae</taxon>
        <taxon>Pleosporaceae</taxon>
        <taxon>Curvularia</taxon>
    </lineage>
</organism>
<feature type="region of interest" description="Disordered" evidence="1">
    <location>
        <begin position="1"/>
        <end position="26"/>
    </location>
</feature>
<evidence type="ECO:0000313" key="3">
    <source>
        <dbReference type="EMBL" id="USP81073.1"/>
    </source>
</evidence>
<feature type="transmembrane region" description="Helical" evidence="2">
    <location>
        <begin position="134"/>
        <end position="158"/>
    </location>
</feature>
<sequence>MAQLLSARARNEASGLRPRGQKAARPRCYGDDGTVIMCPLGVVEENGVLPDTHDVFSRTAQTTTEQEEPTDTSNTLVGGELGSNGSMGTTTTSSIVKTTVIATSLPTATDTDPTLVPVGAVEAPGNKHGLSSGAVAGIAIGTLIIGAVLAFIAAFFLFKRRNKQGEGDIRGTGYQSYGHSAPELDKSLGSLGDVHSPYVQVSQTPMIARRAVPPPAMPLVVAMENTAHTDIAGFLPPAAHDGQVCERVSGLFEKMHEHIERNYRDVHASITPSMETGIASFGARGVDMTELLRECSSPTTALKYALVAYVLSITGSKTQGEGAGTLFPEELSGAEVGSRSNSSDSNVVAAASLLRRVSAYLYTTTAGTRESRQSWMAQSSAREAAEHFSLTFFPWANPTSSDHQRDEDLTFIIMEALEISIWLFGQPDRYEFQWEGAGRGGVLISPGLVKRTVTHGEEQETMVVEGTVVGM</sequence>
<keyword evidence="4" id="KW-1185">Reference proteome</keyword>
<keyword evidence="2" id="KW-1133">Transmembrane helix</keyword>